<dbReference type="Proteomes" id="UP001237642">
    <property type="component" value="Unassembled WGS sequence"/>
</dbReference>
<name>A0AAD8LZZ1_9APIA</name>
<keyword evidence="2" id="KW-1185">Reference proteome</keyword>
<gene>
    <name evidence="1" type="ORF">POM88_047860</name>
</gene>
<protein>
    <submittedName>
        <fullName evidence="1">Uncharacterized protein</fullName>
    </submittedName>
</protein>
<dbReference type="EMBL" id="JAUIZM010000011">
    <property type="protein sequence ID" value="KAK1354604.1"/>
    <property type="molecule type" value="Genomic_DNA"/>
</dbReference>
<evidence type="ECO:0000313" key="1">
    <source>
        <dbReference type="EMBL" id="KAK1354604.1"/>
    </source>
</evidence>
<sequence length="110" mass="12221">MAVLAAEMHIQPQKGIQFLESAKQGHFFLKNHPHRVGDAAGVNILDAWFPLAIEDAAGQSVDCINCVSSTCICNDIHHKSCHFFRSLAVVKYIDFRNSTNSSHPTNRTDQ</sequence>
<accession>A0AAD8LZZ1</accession>
<evidence type="ECO:0000313" key="2">
    <source>
        <dbReference type="Proteomes" id="UP001237642"/>
    </source>
</evidence>
<reference evidence="1" key="2">
    <citation type="submission" date="2023-05" db="EMBL/GenBank/DDBJ databases">
        <authorList>
            <person name="Schelkunov M.I."/>
        </authorList>
    </citation>
    <scope>NUCLEOTIDE SEQUENCE</scope>
    <source>
        <strain evidence="1">Hsosn_3</strain>
        <tissue evidence="1">Leaf</tissue>
    </source>
</reference>
<dbReference type="AlphaFoldDB" id="A0AAD8LZZ1"/>
<organism evidence="1 2">
    <name type="scientific">Heracleum sosnowskyi</name>
    <dbReference type="NCBI Taxonomy" id="360622"/>
    <lineage>
        <taxon>Eukaryota</taxon>
        <taxon>Viridiplantae</taxon>
        <taxon>Streptophyta</taxon>
        <taxon>Embryophyta</taxon>
        <taxon>Tracheophyta</taxon>
        <taxon>Spermatophyta</taxon>
        <taxon>Magnoliopsida</taxon>
        <taxon>eudicotyledons</taxon>
        <taxon>Gunneridae</taxon>
        <taxon>Pentapetalae</taxon>
        <taxon>asterids</taxon>
        <taxon>campanulids</taxon>
        <taxon>Apiales</taxon>
        <taxon>Apiaceae</taxon>
        <taxon>Apioideae</taxon>
        <taxon>apioid superclade</taxon>
        <taxon>Tordylieae</taxon>
        <taxon>Tordyliinae</taxon>
        <taxon>Heracleum</taxon>
    </lineage>
</organism>
<proteinExistence type="predicted"/>
<reference evidence="1" key="1">
    <citation type="submission" date="2023-02" db="EMBL/GenBank/DDBJ databases">
        <title>Genome of toxic invasive species Heracleum sosnowskyi carries increased number of genes despite the absence of recent whole-genome duplications.</title>
        <authorList>
            <person name="Schelkunov M."/>
            <person name="Shtratnikova V."/>
            <person name="Makarenko M."/>
            <person name="Klepikova A."/>
            <person name="Omelchenko D."/>
            <person name="Novikova G."/>
            <person name="Obukhova E."/>
            <person name="Bogdanov V."/>
            <person name="Penin A."/>
            <person name="Logacheva M."/>
        </authorList>
    </citation>
    <scope>NUCLEOTIDE SEQUENCE</scope>
    <source>
        <strain evidence="1">Hsosn_3</strain>
        <tissue evidence="1">Leaf</tissue>
    </source>
</reference>
<comment type="caution">
    <text evidence="1">The sequence shown here is derived from an EMBL/GenBank/DDBJ whole genome shotgun (WGS) entry which is preliminary data.</text>
</comment>